<comment type="caution">
    <text evidence="1">The sequence shown here is derived from an EMBL/GenBank/DDBJ whole genome shotgun (WGS) entry which is preliminary data.</text>
</comment>
<name>A0A7Y0LYZ1_CELFI</name>
<evidence type="ECO:0000313" key="2">
    <source>
        <dbReference type="Proteomes" id="UP000562124"/>
    </source>
</evidence>
<dbReference type="InterPro" id="IPR013783">
    <property type="entry name" value="Ig-like_fold"/>
</dbReference>
<dbReference type="NCBIfam" id="NF033510">
    <property type="entry name" value="Ca_tandemer"/>
    <property type="match status" value="1"/>
</dbReference>
<gene>
    <name evidence="1" type="ORF">HIR71_09925</name>
</gene>
<reference evidence="1 2" key="1">
    <citation type="submission" date="2020-04" db="EMBL/GenBank/DDBJ databases">
        <title>Sequencing and Assembly of C. fimi.</title>
        <authorList>
            <person name="Ramsey A.R."/>
        </authorList>
    </citation>
    <scope>NUCLEOTIDE SEQUENCE [LARGE SCALE GENOMIC DNA]</scope>
    <source>
        <strain evidence="1 2">SB</strain>
    </source>
</reference>
<dbReference type="GO" id="GO:0005975">
    <property type="term" value="P:carbohydrate metabolic process"/>
    <property type="evidence" value="ECO:0007669"/>
    <property type="project" value="UniProtKB-ARBA"/>
</dbReference>
<accession>A0A7Y0LYZ1</accession>
<protein>
    <submittedName>
        <fullName evidence="1">Uncharacterized protein</fullName>
    </submittedName>
</protein>
<dbReference type="RefSeq" id="WP_169324906.1">
    <property type="nucleotide sequence ID" value="NZ_JABCJJ010000013.1"/>
</dbReference>
<dbReference type="Gene3D" id="2.60.40.10">
    <property type="entry name" value="Immunoglobulins"/>
    <property type="match status" value="2"/>
</dbReference>
<proteinExistence type="predicted"/>
<keyword evidence="2" id="KW-1185">Reference proteome</keyword>
<dbReference type="SUPFAM" id="SSF63825">
    <property type="entry name" value="YWTD domain"/>
    <property type="match status" value="1"/>
</dbReference>
<organism evidence="1 2">
    <name type="scientific">Cellulomonas fimi</name>
    <dbReference type="NCBI Taxonomy" id="1708"/>
    <lineage>
        <taxon>Bacteria</taxon>
        <taxon>Bacillati</taxon>
        <taxon>Actinomycetota</taxon>
        <taxon>Actinomycetes</taxon>
        <taxon>Micrococcales</taxon>
        <taxon>Cellulomonadaceae</taxon>
        <taxon>Cellulomonas</taxon>
    </lineage>
</organism>
<dbReference type="AlphaFoldDB" id="A0A7Y0LYZ1"/>
<sequence>MDLDGTMAAEISIPTGVDVLSIVYSAASKSVYLAANDSAAAHLYRWGGGSTLTKVGTIPGQYAVRLAPAPDGDLYIGTYAPSNGRLYVLADGAVRALGQPIPGESYVRSLAVDETNVWLSNYAEASAKLVKVDRATGRATVVTTPAAFGAQWSAFDMSRAGDFLFLRMVNQPYLFAYNVSTGAFENFDDQVGRLTGGTETPNVVPYIEGISPYGISPLIEGRYVYFQRSGAGLMRVDLANHLKTVRVDKYNAKDNPKPWPSSSVAGPVSYAWLDGVAGRSGFSLVTTTIDGKVVINSAGQTSPVVKTLRATDAPSTIMSLGTDAAGAIYSGGYDLPSGIGRHVPGGGGTALLPGPQIEGFGAFDDAVVMGGYTGNSSASAPIYLYDGASNPALRLHLNNSQERPVAIRQVGRQVAIGSVPIKNTLGGAMSLWNPATNALTVKRNIIPNHSVISLAAHGDIVVGGSSNTGGTGAVPAASPAEIFTYNVTTGAVKRFTPPGASSATYSWVAAITPDPSQQGHFWAISTGFLIQFRVGADGSMTLTRNLGGYPNTSSPTGKELGIAFVNGTLFATLGQELAAVNTTTGERTTVAGKNDAGPVTALVQDGDDLYFARGARLYRYEVSSAETATALQAPLVTSPDLSATQAPGSFVFSGTGTRNSTITLSDGSRTRSTVVMDGGAWTLGAIDFAAGSYDLTFTATLDGQPARVTRAVLTTTGQSSYTCTLPAPTPDNVVVGGYNEPNREYAFRGTGGKPGSVITVVSGTRKRSATVRDDGTWATSPLWMGWWAGAVPFTASGAGCASATNNVSLTFATKPTSHVRPLLISHNSTSFYPGGEVGFSGKGTPGAMITLQAGSQVRYAAVSSTGRWHLRTIAVSPSPMTFTFLSQVPGYADQSTSVDVYFGEAPTALSAPIVMSHGSGDTVAAGPVVITGRGTPNSKVVLTVGGKTYSTFVRGSGRWDLPAIPLTAGAHRLTLSASAPGFTALTSRLDLVAS</sequence>
<dbReference type="SUPFAM" id="SSF75011">
    <property type="entry name" value="3-carboxy-cis,cis-mucoante lactonizing enzyme"/>
    <property type="match status" value="1"/>
</dbReference>
<evidence type="ECO:0000313" key="1">
    <source>
        <dbReference type="EMBL" id="NMR20529.1"/>
    </source>
</evidence>
<dbReference type="EMBL" id="JABCJJ010000013">
    <property type="protein sequence ID" value="NMR20529.1"/>
    <property type="molecule type" value="Genomic_DNA"/>
</dbReference>
<dbReference type="Proteomes" id="UP000562124">
    <property type="component" value="Unassembled WGS sequence"/>
</dbReference>